<dbReference type="OMA" id="DIHAKFE"/>
<evidence type="ECO:0000313" key="3">
    <source>
        <dbReference type="Proteomes" id="UP000015100"/>
    </source>
</evidence>
<evidence type="ECO:0000256" key="1">
    <source>
        <dbReference type="SAM" id="MobiDB-lite"/>
    </source>
</evidence>
<gene>
    <name evidence="2" type="ORF">H072_6180</name>
</gene>
<reference evidence="2 3" key="1">
    <citation type="journal article" date="2013" name="PLoS Genet.">
        <title>Genomic mechanisms accounting for the adaptation to parasitism in nematode-trapping fungi.</title>
        <authorList>
            <person name="Meerupati T."/>
            <person name="Andersson K.M."/>
            <person name="Friman E."/>
            <person name="Kumar D."/>
            <person name="Tunlid A."/>
            <person name="Ahren D."/>
        </authorList>
    </citation>
    <scope>NUCLEOTIDE SEQUENCE [LARGE SCALE GENOMIC DNA]</scope>
    <source>
        <strain evidence="2 3">CBS 200.50</strain>
    </source>
</reference>
<feature type="compositionally biased region" description="Basic residues" evidence="1">
    <location>
        <begin position="47"/>
        <end position="56"/>
    </location>
</feature>
<feature type="region of interest" description="Disordered" evidence="1">
    <location>
        <begin position="1"/>
        <end position="95"/>
    </location>
</feature>
<organism evidence="2 3">
    <name type="scientific">Dactylellina haptotyla (strain CBS 200.50)</name>
    <name type="common">Nematode-trapping fungus</name>
    <name type="synonym">Monacrosporium haptotylum</name>
    <dbReference type="NCBI Taxonomy" id="1284197"/>
    <lineage>
        <taxon>Eukaryota</taxon>
        <taxon>Fungi</taxon>
        <taxon>Dikarya</taxon>
        <taxon>Ascomycota</taxon>
        <taxon>Pezizomycotina</taxon>
        <taxon>Orbiliomycetes</taxon>
        <taxon>Orbiliales</taxon>
        <taxon>Orbiliaceae</taxon>
        <taxon>Dactylellina</taxon>
    </lineage>
</organism>
<comment type="caution">
    <text evidence="2">The sequence shown here is derived from an EMBL/GenBank/DDBJ whole genome shotgun (WGS) entry which is preliminary data.</text>
</comment>
<evidence type="ECO:0000313" key="2">
    <source>
        <dbReference type="EMBL" id="EPS40049.1"/>
    </source>
</evidence>
<name>S8AAU8_DACHA</name>
<dbReference type="HOGENOM" id="CLU_1304813_0_0_1"/>
<sequence>MLGAGIKNEFDEEEATHLPTPPPSDTGTADASPNLTDKQGHQDIKVTPKKRGRPKKPTGEENEGQAKVIKTEQEPTDAEGKKPKRGRKSGSTTSGGFTIAQEALIKELFTSPEYEKLGVQQKFDKFENVFQTGKSKDVFRMRWYKLKDEAIVLSKAEETALRKAIEIIETNKALAVLNEYTKSGEGFTKLSQAFIWKKMKEWAGAKNGEGE</sequence>
<evidence type="ECO:0008006" key="4">
    <source>
        <dbReference type="Google" id="ProtNLM"/>
    </source>
</evidence>
<feature type="compositionally biased region" description="Basic and acidic residues" evidence="1">
    <location>
        <begin position="69"/>
        <end position="81"/>
    </location>
</feature>
<keyword evidence="3" id="KW-1185">Reference proteome</keyword>
<reference evidence="3" key="2">
    <citation type="submission" date="2013-04" db="EMBL/GenBank/DDBJ databases">
        <title>Genomic mechanisms accounting for the adaptation to parasitism in nematode-trapping fungi.</title>
        <authorList>
            <person name="Ahren D.G."/>
        </authorList>
    </citation>
    <scope>NUCLEOTIDE SEQUENCE [LARGE SCALE GENOMIC DNA]</scope>
    <source>
        <strain evidence="3">CBS 200.50</strain>
    </source>
</reference>
<accession>S8AAU8</accession>
<dbReference type="Proteomes" id="UP000015100">
    <property type="component" value="Unassembled WGS sequence"/>
</dbReference>
<dbReference type="AlphaFoldDB" id="S8AAU8"/>
<dbReference type="EMBL" id="AQGS01000439">
    <property type="protein sequence ID" value="EPS40049.1"/>
    <property type="molecule type" value="Genomic_DNA"/>
</dbReference>
<dbReference type="OrthoDB" id="5365820at2759"/>
<feature type="compositionally biased region" description="Polar residues" evidence="1">
    <location>
        <begin position="25"/>
        <end position="37"/>
    </location>
</feature>
<protein>
    <recommendedName>
        <fullName evidence="4">Myb-like domain-containing protein</fullName>
    </recommendedName>
</protein>
<proteinExistence type="predicted"/>